<feature type="transmembrane region" description="Helical" evidence="2">
    <location>
        <begin position="273"/>
        <end position="293"/>
    </location>
</feature>
<evidence type="ECO:0000313" key="4">
    <source>
        <dbReference type="EMBL" id="MFC7459945.1"/>
    </source>
</evidence>
<dbReference type="InterPro" id="IPR000326">
    <property type="entry name" value="PAP2/HPO"/>
</dbReference>
<comment type="caution">
    <text evidence="4">The sequence shown here is derived from an EMBL/GenBank/DDBJ whole genome shotgun (WGS) entry which is preliminary data.</text>
</comment>
<feature type="transmembrane region" description="Helical" evidence="2">
    <location>
        <begin position="250"/>
        <end position="267"/>
    </location>
</feature>
<reference evidence="5" key="1">
    <citation type="journal article" date="2019" name="Int. J. Syst. Evol. Microbiol.">
        <title>The Global Catalogue of Microorganisms (GCM) 10K type strain sequencing project: providing services to taxonomists for standard genome sequencing and annotation.</title>
        <authorList>
            <consortium name="The Broad Institute Genomics Platform"/>
            <consortium name="The Broad Institute Genome Sequencing Center for Infectious Disease"/>
            <person name="Wu L."/>
            <person name="Ma J."/>
        </authorList>
    </citation>
    <scope>NUCLEOTIDE SEQUENCE [LARGE SCALE GENOMIC DNA]</scope>
    <source>
        <strain evidence="5">CCUG 53903</strain>
    </source>
</reference>
<keyword evidence="2" id="KW-1133">Transmembrane helix</keyword>
<keyword evidence="5" id="KW-1185">Reference proteome</keyword>
<dbReference type="Pfam" id="PF01569">
    <property type="entry name" value="PAP2"/>
    <property type="match status" value="1"/>
</dbReference>
<organism evidence="4 5">
    <name type="scientific">Hydrogenophaga defluvii</name>
    <dbReference type="NCBI Taxonomy" id="249410"/>
    <lineage>
        <taxon>Bacteria</taxon>
        <taxon>Pseudomonadati</taxon>
        <taxon>Pseudomonadota</taxon>
        <taxon>Betaproteobacteria</taxon>
        <taxon>Burkholderiales</taxon>
        <taxon>Comamonadaceae</taxon>
        <taxon>Hydrogenophaga</taxon>
    </lineage>
</organism>
<keyword evidence="2" id="KW-0812">Transmembrane</keyword>
<sequence>MGIAPTTPSPTKPCQRMNCSKREPGAHRKRADLSSQLIVQPSQCGVTSPVAALLAIMTDPQREIPRARELPFSPWAANSETNTPDTSGWLARLGRRFAIDWPLKSFGSTTITLLFFWAYFWILANLDRPATVMPEIWLDQWIGFVPSAFPVYLSLWLYVFLAPAVMGNKRALVWFGLGMGSMCLLSLAIFWWFPTRTPTVNIDWSLYPGLALIKGVDGAGNACPSLHVASAVFSLCWLQRIFKELRTPAALQWTSLVLCTAIIWSTMATLQHVALDVVAGTVMGIVFGAGSLAQAKSTA</sequence>
<protein>
    <submittedName>
        <fullName evidence="4">Phosphatase PAP2 family protein</fullName>
    </submittedName>
</protein>
<feature type="transmembrane region" description="Helical" evidence="2">
    <location>
        <begin position="218"/>
        <end position="238"/>
    </location>
</feature>
<accession>A0ABW2S9I0</accession>
<proteinExistence type="predicted"/>
<feature type="domain" description="Phosphatidic acid phosphatase type 2/haloperoxidase" evidence="3">
    <location>
        <begin position="172"/>
        <end position="292"/>
    </location>
</feature>
<evidence type="ECO:0000313" key="5">
    <source>
        <dbReference type="Proteomes" id="UP001596457"/>
    </source>
</evidence>
<dbReference type="Proteomes" id="UP001596457">
    <property type="component" value="Unassembled WGS sequence"/>
</dbReference>
<feature type="region of interest" description="Disordered" evidence="1">
    <location>
        <begin position="1"/>
        <end position="26"/>
    </location>
</feature>
<evidence type="ECO:0000256" key="2">
    <source>
        <dbReference type="SAM" id="Phobius"/>
    </source>
</evidence>
<evidence type="ECO:0000256" key="1">
    <source>
        <dbReference type="SAM" id="MobiDB-lite"/>
    </source>
</evidence>
<name>A0ABW2S9I0_9BURK</name>
<dbReference type="EMBL" id="JBHTBZ010000013">
    <property type="protein sequence ID" value="MFC7459945.1"/>
    <property type="molecule type" value="Genomic_DNA"/>
</dbReference>
<dbReference type="SMART" id="SM00014">
    <property type="entry name" value="acidPPc"/>
    <property type="match status" value="1"/>
</dbReference>
<keyword evidence="2" id="KW-0472">Membrane</keyword>
<evidence type="ECO:0000259" key="3">
    <source>
        <dbReference type="SMART" id="SM00014"/>
    </source>
</evidence>
<dbReference type="RefSeq" id="WP_382199199.1">
    <property type="nucleotide sequence ID" value="NZ_JBHTBZ010000013.1"/>
</dbReference>
<feature type="transmembrane region" description="Helical" evidence="2">
    <location>
        <begin position="172"/>
        <end position="193"/>
    </location>
</feature>
<gene>
    <name evidence="4" type="ORF">ACFQU0_05825</name>
</gene>
<feature type="transmembrane region" description="Helical" evidence="2">
    <location>
        <begin position="141"/>
        <end position="160"/>
    </location>
</feature>
<feature type="transmembrane region" description="Helical" evidence="2">
    <location>
        <begin position="101"/>
        <end position="121"/>
    </location>
</feature>